<keyword evidence="1" id="KW-0812">Transmembrane</keyword>
<dbReference type="Proteomes" id="UP000192722">
    <property type="component" value="Unassembled WGS sequence"/>
</dbReference>
<keyword evidence="1" id="KW-1133">Transmembrane helix</keyword>
<keyword evidence="3" id="KW-1185">Reference proteome</keyword>
<sequence>MSTLHFSASPTWAIKASVAAILLFLPLGYFMQQALSEKQQYHQMFDAVQTKLQAHRAAAEKIRLSQKAFHRQLPGAEKSTPDLLPLQLLGKAMRDDVALVSLDIDNSQHQARLTVVADSLNSLLDFTARLQNVTNKVELESHATEAAPKGRWKVKASLSVEFRHED</sequence>
<evidence type="ECO:0000256" key="1">
    <source>
        <dbReference type="SAM" id="Phobius"/>
    </source>
</evidence>
<proteinExistence type="predicted"/>
<dbReference type="RefSeq" id="WP_084982198.1">
    <property type="nucleotide sequence ID" value="NZ_CBCSCF010000012.1"/>
</dbReference>
<keyword evidence="1" id="KW-0472">Membrane</keyword>
<evidence type="ECO:0008006" key="4">
    <source>
        <dbReference type="Google" id="ProtNLM"/>
    </source>
</evidence>
<evidence type="ECO:0000313" key="3">
    <source>
        <dbReference type="Proteomes" id="UP000192722"/>
    </source>
</evidence>
<organism evidence="2 3">
    <name type="scientific">Rouxiella silvae</name>
    <dbReference type="NCBI Taxonomy" id="1646373"/>
    <lineage>
        <taxon>Bacteria</taxon>
        <taxon>Pseudomonadati</taxon>
        <taxon>Pseudomonadota</taxon>
        <taxon>Gammaproteobacteria</taxon>
        <taxon>Enterobacterales</taxon>
        <taxon>Yersiniaceae</taxon>
        <taxon>Rouxiella</taxon>
    </lineage>
</organism>
<feature type="transmembrane region" description="Helical" evidence="1">
    <location>
        <begin position="12"/>
        <end position="31"/>
    </location>
</feature>
<comment type="caution">
    <text evidence="2">The sequence shown here is derived from an EMBL/GenBank/DDBJ whole genome shotgun (WGS) entry which is preliminary data.</text>
</comment>
<gene>
    <name evidence="2" type="ORF">BS639_02630</name>
</gene>
<dbReference type="EMBL" id="MRWD01000004">
    <property type="protein sequence ID" value="ORJ22736.1"/>
    <property type="molecule type" value="Genomic_DNA"/>
</dbReference>
<accession>A0ABX3U5M4</accession>
<evidence type="ECO:0000313" key="2">
    <source>
        <dbReference type="EMBL" id="ORJ22736.1"/>
    </source>
</evidence>
<reference evidence="2 3" key="1">
    <citation type="journal article" date="2017" name="Int. J. Syst. Evol. Microbiol.">
        <title>Rouxiella badensis sp. nov. and Rouxiella silvae sp. nov. isolated from peat bog soil in Germany and emendation of the genus description.</title>
        <authorList>
            <person name="Le Fleche-Mateos A."/>
            <person name="Kugler J.H."/>
            <person name="Hansen S.H."/>
            <person name="Syldatk C."/>
            <person name="Hausmann R."/>
            <person name="Lomprez F."/>
            <person name="Vandenbogaert M."/>
            <person name="Manuguerra J.C."/>
            <person name="Grimont P.A."/>
        </authorList>
    </citation>
    <scope>NUCLEOTIDE SEQUENCE [LARGE SCALE GENOMIC DNA]</scope>
    <source>
        <strain evidence="2 3">213</strain>
    </source>
</reference>
<name>A0ABX3U5M4_9GAMM</name>
<protein>
    <recommendedName>
        <fullName evidence="4">General secretion pathway protein GspM</fullName>
    </recommendedName>
</protein>